<accession>A0ABY5RGP0</accession>
<dbReference type="Proteomes" id="UP001058330">
    <property type="component" value="Chromosome"/>
</dbReference>
<feature type="compositionally biased region" description="Basic and acidic residues" evidence="1">
    <location>
        <begin position="1"/>
        <end position="10"/>
    </location>
</feature>
<dbReference type="RefSeq" id="WP_258302731.1">
    <property type="nucleotide sequence ID" value="NZ_CP078063.1"/>
</dbReference>
<dbReference type="GeneID" id="74527659"/>
<evidence type="ECO:0000256" key="1">
    <source>
        <dbReference type="SAM" id="MobiDB-lite"/>
    </source>
</evidence>
<feature type="compositionally biased region" description="Basic and acidic residues" evidence="1">
    <location>
        <begin position="26"/>
        <end position="35"/>
    </location>
</feature>
<name>A0ABY5RGP0_HALLR</name>
<dbReference type="Pfam" id="PF26222">
    <property type="entry name" value="DUF8048"/>
    <property type="match status" value="1"/>
</dbReference>
<organism evidence="3 4">
    <name type="scientific">Haloferax larsenii</name>
    <dbReference type="NCBI Taxonomy" id="302484"/>
    <lineage>
        <taxon>Archaea</taxon>
        <taxon>Methanobacteriati</taxon>
        <taxon>Methanobacteriota</taxon>
        <taxon>Stenosarchaea group</taxon>
        <taxon>Halobacteria</taxon>
        <taxon>Halobacteriales</taxon>
        <taxon>Haloferacaceae</taxon>
        <taxon>Haloferax</taxon>
    </lineage>
</organism>
<dbReference type="InterPro" id="IPR058361">
    <property type="entry name" value="DUF8048"/>
</dbReference>
<keyword evidence="4" id="KW-1185">Reference proteome</keyword>
<feature type="region of interest" description="Disordered" evidence="1">
    <location>
        <begin position="1"/>
        <end position="46"/>
    </location>
</feature>
<protein>
    <recommendedName>
        <fullName evidence="2">DUF8048 domain-containing protein</fullName>
    </recommendedName>
</protein>
<evidence type="ECO:0000313" key="4">
    <source>
        <dbReference type="Proteomes" id="UP001058330"/>
    </source>
</evidence>
<evidence type="ECO:0000259" key="2">
    <source>
        <dbReference type="Pfam" id="PF26222"/>
    </source>
</evidence>
<gene>
    <name evidence="3" type="ORF">KU306_02150</name>
</gene>
<feature type="compositionally biased region" description="Acidic residues" evidence="1">
    <location>
        <begin position="11"/>
        <end position="25"/>
    </location>
</feature>
<dbReference type="EMBL" id="CP078063">
    <property type="protein sequence ID" value="UVE50715.1"/>
    <property type="molecule type" value="Genomic_DNA"/>
</dbReference>
<feature type="domain" description="DUF8048" evidence="2">
    <location>
        <begin position="47"/>
        <end position="159"/>
    </location>
</feature>
<sequence>MTMGADHNDNSNDDPNDGPSDEQNDDHERLRDHLVPDATSDDPQGGAVDGTAIMLAAAKASVPADQVPLLLDRAQLYLDTHADEYDREFECVYEDDETAVYFVPLGHWDTKGLEIGFSHRELDAVRRAHTEHLRRVGTKSDRRDEFETALEIREVAVVNRSESRQPAHG</sequence>
<proteinExistence type="predicted"/>
<reference evidence="3" key="1">
    <citation type="submission" date="2021-07" db="EMBL/GenBank/DDBJ databases">
        <title>Studies on halocins as antimicrobial molecules from haloarchaea.</title>
        <authorList>
            <person name="Kumar S."/>
            <person name="Khare S.K."/>
        </authorList>
    </citation>
    <scope>NUCLEOTIDE SEQUENCE</scope>
    <source>
        <strain evidence="3">NCIM 5678</strain>
    </source>
</reference>
<evidence type="ECO:0000313" key="3">
    <source>
        <dbReference type="EMBL" id="UVE50715.1"/>
    </source>
</evidence>